<gene>
    <name evidence="1" type="ORF">BLNAU_11630</name>
</gene>
<proteinExistence type="predicted"/>
<reference evidence="1 2" key="1">
    <citation type="journal article" date="2022" name="bioRxiv">
        <title>Genomics of Preaxostyla Flagellates Illuminates Evolutionary Transitions and the Path Towards Mitochondrial Loss.</title>
        <authorList>
            <person name="Novak L.V.F."/>
            <person name="Treitli S.C."/>
            <person name="Pyrih J."/>
            <person name="Halakuc P."/>
            <person name="Pipaliya S.V."/>
            <person name="Vacek V."/>
            <person name="Brzon O."/>
            <person name="Soukal P."/>
            <person name="Eme L."/>
            <person name="Dacks J.B."/>
            <person name="Karnkowska A."/>
            <person name="Elias M."/>
            <person name="Hampl V."/>
        </authorList>
    </citation>
    <scope>NUCLEOTIDE SEQUENCE [LARGE SCALE GENOMIC DNA]</scope>
    <source>
        <strain evidence="1">NAU3</strain>
        <tissue evidence="1">Gut</tissue>
    </source>
</reference>
<keyword evidence="2" id="KW-1185">Reference proteome</keyword>
<dbReference type="EMBL" id="JARBJD010000092">
    <property type="protein sequence ID" value="KAK2953345.1"/>
    <property type="molecule type" value="Genomic_DNA"/>
</dbReference>
<accession>A0ABQ9XPA9</accession>
<comment type="caution">
    <text evidence="1">The sequence shown here is derived from an EMBL/GenBank/DDBJ whole genome shotgun (WGS) entry which is preliminary data.</text>
</comment>
<organism evidence="1 2">
    <name type="scientific">Blattamonas nauphoetae</name>
    <dbReference type="NCBI Taxonomy" id="2049346"/>
    <lineage>
        <taxon>Eukaryota</taxon>
        <taxon>Metamonada</taxon>
        <taxon>Preaxostyla</taxon>
        <taxon>Oxymonadida</taxon>
        <taxon>Blattamonas</taxon>
    </lineage>
</organism>
<sequence length="263" mass="28185">MDGLLSSPIIVLNIDLLITAKSDRLCPFCVSLDNPPSAPASMIRVESDSALTLSFLSFSFSLPASINSIIISSSGIVHIDSCLVQGMTLSQPFLISTQSSHTISNSAFLSSTFQSSAIVLSDCQSLSVEDTIIANNSFEPSFLECSSSQTSFVSLTVSNNSLKQDSSLFALSIIPITTTEDTPFLHISSSSFTPSQTTPAPLFVSVASECRSNVILVNATFSHSTSSQAKKPAIAVKWKKRQPLLLRRRVVCDNSFVMVSQSQ</sequence>
<evidence type="ECO:0000313" key="1">
    <source>
        <dbReference type="EMBL" id="KAK2953345.1"/>
    </source>
</evidence>
<dbReference type="Proteomes" id="UP001281761">
    <property type="component" value="Unassembled WGS sequence"/>
</dbReference>
<name>A0ABQ9XPA9_9EUKA</name>
<protein>
    <submittedName>
        <fullName evidence="1">Uncharacterized protein</fullName>
    </submittedName>
</protein>
<evidence type="ECO:0000313" key="2">
    <source>
        <dbReference type="Proteomes" id="UP001281761"/>
    </source>
</evidence>